<accession>D1AH47</accession>
<dbReference type="Gene3D" id="1.10.510.10">
    <property type="entry name" value="Transferase(Phosphotransferase) domain 1"/>
    <property type="match status" value="1"/>
</dbReference>
<evidence type="ECO:0000313" key="6">
    <source>
        <dbReference type="EMBL" id="ACZ08081.1"/>
    </source>
</evidence>
<dbReference type="Proteomes" id="UP000000845">
    <property type="component" value="Chromosome"/>
</dbReference>
<dbReference type="GO" id="GO:0005829">
    <property type="term" value="C:cytosol"/>
    <property type="evidence" value="ECO:0007669"/>
    <property type="project" value="TreeGrafter"/>
</dbReference>
<protein>
    <submittedName>
        <fullName evidence="6">Serine/threonine protein kinase</fullName>
    </submittedName>
</protein>
<evidence type="ECO:0000256" key="1">
    <source>
        <dbReference type="ARBA" id="ARBA00022679"/>
    </source>
</evidence>
<keyword evidence="4" id="KW-0067">ATP-binding</keyword>
<dbReference type="eggNOG" id="COG0515">
    <property type="taxonomic scope" value="Bacteria"/>
</dbReference>
<reference evidence="7" key="1">
    <citation type="submission" date="2009-09" db="EMBL/GenBank/DDBJ databases">
        <title>The complete chromosome of Sebaldella termitidis ATCC 33386.</title>
        <authorList>
            <consortium name="US DOE Joint Genome Institute (JGI-PGF)"/>
            <person name="Lucas S."/>
            <person name="Copeland A."/>
            <person name="Lapidus A."/>
            <person name="Glavina del Rio T."/>
            <person name="Dalin E."/>
            <person name="Tice H."/>
            <person name="Bruce D."/>
            <person name="Goodwin L."/>
            <person name="Pitluck S."/>
            <person name="Kyrpides N."/>
            <person name="Mavromatis K."/>
            <person name="Ivanova N."/>
            <person name="Mikhailova N."/>
            <person name="Sims D."/>
            <person name="Meincke L."/>
            <person name="Brettin T."/>
            <person name="Detter J.C."/>
            <person name="Han C."/>
            <person name="Larimer F."/>
            <person name="Land M."/>
            <person name="Hauser L."/>
            <person name="Markowitz V."/>
            <person name="Cheng J.F."/>
            <person name="Hugenholtz P."/>
            <person name="Woyke T."/>
            <person name="Wu D."/>
            <person name="Eisen J.A."/>
        </authorList>
    </citation>
    <scope>NUCLEOTIDE SEQUENCE [LARGE SCALE GENOMIC DNA]</scope>
    <source>
        <strain evidence="7">ATCC 33386 / NCTC 11300</strain>
    </source>
</reference>
<reference evidence="6 7" key="2">
    <citation type="journal article" date="2010" name="Stand. Genomic Sci.">
        <title>Complete genome sequence of Sebaldella termitidis type strain (NCTC 11300).</title>
        <authorList>
            <person name="Harmon-Smith M."/>
            <person name="Celia L."/>
            <person name="Chertkov O."/>
            <person name="Lapidus A."/>
            <person name="Copeland A."/>
            <person name="Glavina Del Rio T."/>
            <person name="Nolan M."/>
            <person name="Lucas S."/>
            <person name="Tice H."/>
            <person name="Cheng J.F."/>
            <person name="Han C."/>
            <person name="Detter J.C."/>
            <person name="Bruce D."/>
            <person name="Goodwin L."/>
            <person name="Pitluck S."/>
            <person name="Pati A."/>
            <person name="Liolios K."/>
            <person name="Ivanova N."/>
            <person name="Mavromatis K."/>
            <person name="Mikhailova N."/>
            <person name="Chen A."/>
            <person name="Palaniappan K."/>
            <person name="Land M."/>
            <person name="Hauser L."/>
            <person name="Chang Y.J."/>
            <person name="Jeffries C.D."/>
            <person name="Brettin T."/>
            <person name="Goker M."/>
            <person name="Beck B."/>
            <person name="Bristow J."/>
            <person name="Eisen J.A."/>
            <person name="Markowitz V."/>
            <person name="Hugenholtz P."/>
            <person name="Kyrpides N.C."/>
            <person name="Klenk H.P."/>
            <person name="Chen F."/>
        </authorList>
    </citation>
    <scope>NUCLEOTIDE SEQUENCE [LARGE SCALE GENOMIC DNA]</scope>
    <source>
        <strain evidence="7">ATCC 33386 / NCTC 11300</strain>
    </source>
</reference>
<keyword evidence="2" id="KW-0547">Nucleotide-binding</keyword>
<evidence type="ECO:0000256" key="4">
    <source>
        <dbReference type="ARBA" id="ARBA00022840"/>
    </source>
</evidence>
<name>D1AH47_SEBTE</name>
<dbReference type="GO" id="GO:0034045">
    <property type="term" value="C:phagophore assembly site membrane"/>
    <property type="evidence" value="ECO:0007669"/>
    <property type="project" value="TreeGrafter"/>
</dbReference>
<dbReference type="PROSITE" id="PS00108">
    <property type="entry name" value="PROTEIN_KINASE_ST"/>
    <property type="match status" value="1"/>
</dbReference>
<feature type="domain" description="Protein kinase" evidence="5">
    <location>
        <begin position="15"/>
        <end position="273"/>
    </location>
</feature>
<dbReference type="EMBL" id="CP001739">
    <property type="protein sequence ID" value="ACZ08081.1"/>
    <property type="molecule type" value="Genomic_DNA"/>
</dbReference>
<dbReference type="CDD" id="cd14014">
    <property type="entry name" value="STKc_PknB_like"/>
    <property type="match status" value="1"/>
</dbReference>
<organism evidence="6 7">
    <name type="scientific">Sebaldella termitidis (strain ATCC 33386 / NCTC 11300)</name>
    <dbReference type="NCBI Taxonomy" id="526218"/>
    <lineage>
        <taxon>Bacteria</taxon>
        <taxon>Fusobacteriati</taxon>
        <taxon>Fusobacteriota</taxon>
        <taxon>Fusobacteriia</taxon>
        <taxon>Fusobacteriales</taxon>
        <taxon>Leptotrichiaceae</taxon>
        <taxon>Sebaldella</taxon>
    </lineage>
</organism>
<dbReference type="GO" id="GO:0005524">
    <property type="term" value="F:ATP binding"/>
    <property type="evidence" value="ECO:0007669"/>
    <property type="project" value="UniProtKB-KW"/>
</dbReference>
<dbReference type="Pfam" id="PF00069">
    <property type="entry name" value="Pkinase"/>
    <property type="match status" value="1"/>
</dbReference>
<dbReference type="HOGENOM" id="CLU_000288_63_44_0"/>
<gene>
    <name evidence="6" type="ordered locus">Sterm_1213</name>
</gene>
<dbReference type="RefSeq" id="WP_012860677.1">
    <property type="nucleotide sequence ID" value="NC_013517.1"/>
</dbReference>
<dbReference type="GO" id="GO:0004674">
    <property type="term" value="F:protein serine/threonine kinase activity"/>
    <property type="evidence" value="ECO:0007669"/>
    <property type="project" value="UniProtKB-KW"/>
</dbReference>
<dbReference type="PANTHER" id="PTHR24348:SF22">
    <property type="entry name" value="NON-SPECIFIC SERINE_THREONINE PROTEIN KINASE"/>
    <property type="match status" value="1"/>
</dbReference>
<keyword evidence="3 6" id="KW-0418">Kinase</keyword>
<dbReference type="PANTHER" id="PTHR24348">
    <property type="entry name" value="SERINE/THREONINE-PROTEIN KINASE UNC-51-RELATED"/>
    <property type="match status" value="1"/>
</dbReference>
<evidence type="ECO:0000256" key="2">
    <source>
        <dbReference type="ARBA" id="ARBA00022741"/>
    </source>
</evidence>
<dbReference type="AlphaFoldDB" id="D1AH47"/>
<keyword evidence="7" id="KW-1185">Reference proteome</keyword>
<dbReference type="KEGG" id="str:Sterm_1213"/>
<dbReference type="InterPro" id="IPR000719">
    <property type="entry name" value="Prot_kinase_dom"/>
</dbReference>
<dbReference type="PROSITE" id="PS50011">
    <property type="entry name" value="PROTEIN_KINASE_DOM"/>
    <property type="match status" value="1"/>
</dbReference>
<dbReference type="InterPro" id="IPR011009">
    <property type="entry name" value="Kinase-like_dom_sf"/>
</dbReference>
<dbReference type="GO" id="GO:0005776">
    <property type="term" value="C:autophagosome"/>
    <property type="evidence" value="ECO:0007669"/>
    <property type="project" value="TreeGrafter"/>
</dbReference>
<dbReference type="InterPro" id="IPR045269">
    <property type="entry name" value="Atg1-like"/>
</dbReference>
<dbReference type="GO" id="GO:0042594">
    <property type="term" value="P:response to starvation"/>
    <property type="evidence" value="ECO:0007669"/>
    <property type="project" value="TreeGrafter"/>
</dbReference>
<keyword evidence="6" id="KW-0723">Serine/threonine-protein kinase</keyword>
<dbReference type="STRING" id="526218.Sterm_1213"/>
<keyword evidence="1" id="KW-0808">Transferase</keyword>
<dbReference type="SMART" id="SM00220">
    <property type="entry name" value="S_TKc"/>
    <property type="match status" value="1"/>
</dbReference>
<sequence length="273" mass="31881">MTDHLLKGTVLKGKYTVESLMENSDFSNIYTGKAGNKDIIIKECFPKSLVIRGSDNEVFTIKHKENFDLIKKSFITEARILENIKHANIVKIYDKFRCNNTYYIVMEICRGSTLKHFILNNELTEEEIKSLFLKILKAVKYIHKQGYIHRDIKPSNIVIKGKTLKILDFGSAIDKRSKNAEYVRVTSGYSPMEMYSLKSINDESTDIYSLCALLYFMLYKQKPMDVLKRFYYSELIFKDNTDPVLRQTIEKGLMIESRDRYQSIAEIEKILKN</sequence>
<evidence type="ECO:0000256" key="3">
    <source>
        <dbReference type="ARBA" id="ARBA00022777"/>
    </source>
</evidence>
<dbReference type="SUPFAM" id="SSF56112">
    <property type="entry name" value="Protein kinase-like (PK-like)"/>
    <property type="match status" value="1"/>
</dbReference>
<proteinExistence type="predicted"/>
<evidence type="ECO:0000313" key="7">
    <source>
        <dbReference type="Proteomes" id="UP000000845"/>
    </source>
</evidence>
<dbReference type="InterPro" id="IPR008271">
    <property type="entry name" value="Ser/Thr_kinase_AS"/>
</dbReference>
<evidence type="ECO:0000259" key="5">
    <source>
        <dbReference type="PROSITE" id="PS50011"/>
    </source>
</evidence>